<gene>
    <name evidence="2" type="ORF">PEBR_19378</name>
</gene>
<dbReference type="EMBL" id="LJBN01000131">
    <property type="protein sequence ID" value="OOQ86967.1"/>
    <property type="molecule type" value="Genomic_DNA"/>
</dbReference>
<reference evidence="3" key="1">
    <citation type="submission" date="2015-09" db="EMBL/GenBank/DDBJ databases">
        <authorList>
            <person name="Fill T.P."/>
            <person name="Baretta J.F."/>
            <person name="de Almeida L.G."/>
            <person name="Rocha M."/>
            <person name="de Souza D.H."/>
            <person name="Malavazi I."/>
            <person name="Cerdeira L.T."/>
            <person name="Hong H."/>
            <person name="Samborskyy M."/>
            <person name="de Vasconcelos A.T."/>
            <person name="Leadlay P."/>
            <person name="Rodrigues-Filho E."/>
        </authorList>
    </citation>
    <scope>NUCLEOTIDE SEQUENCE [LARGE SCALE GENOMIC DNA]</scope>
    <source>
        <strain evidence="3">LaBioMMi 136</strain>
    </source>
</reference>
<proteinExistence type="predicted"/>
<dbReference type="Proteomes" id="UP000190744">
    <property type="component" value="Unassembled WGS sequence"/>
</dbReference>
<dbReference type="AlphaFoldDB" id="A0A1S9RN73"/>
<evidence type="ECO:0000313" key="2">
    <source>
        <dbReference type="EMBL" id="OOQ86967.1"/>
    </source>
</evidence>
<sequence length="101" mass="10864">MVVTRSQAGAENRKRAEAEKGIADQAETSTRTKRARQKTTPKGPSQRATEEESRPGQAALDAPAPAPSGLGTLNARLLELEAREHARVREIAYLKAALEAC</sequence>
<protein>
    <submittedName>
        <fullName evidence="2">Uncharacterized protein</fullName>
    </submittedName>
</protein>
<evidence type="ECO:0000313" key="3">
    <source>
        <dbReference type="Proteomes" id="UP000190744"/>
    </source>
</evidence>
<accession>A0A1S9RN73</accession>
<organism evidence="2 3">
    <name type="scientific">Penicillium brasilianum</name>
    <dbReference type="NCBI Taxonomy" id="104259"/>
    <lineage>
        <taxon>Eukaryota</taxon>
        <taxon>Fungi</taxon>
        <taxon>Dikarya</taxon>
        <taxon>Ascomycota</taxon>
        <taxon>Pezizomycotina</taxon>
        <taxon>Eurotiomycetes</taxon>
        <taxon>Eurotiomycetidae</taxon>
        <taxon>Eurotiales</taxon>
        <taxon>Aspergillaceae</taxon>
        <taxon>Penicillium</taxon>
    </lineage>
</organism>
<name>A0A1S9RN73_PENBI</name>
<evidence type="ECO:0000256" key="1">
    <source>
        <dbReference type="SAM" id="MobiDB-lite"/>
    </source>
</evidence>
<feature type="compositionally biased region" description="Basic and acidic residues" evidence="1">
    <location>
        <begin position="11"/>
        <end position="22"/>
    </location>
</feature>
<comment type="caution">
    <text evidence="2">The sequence shown here is derived from an EMBL/GenBank/DDBJ whole genome shotgun (WGS) entry which is preliminary data.</text>
</comment>
<feature type="region of interest" description="Disordered" evidence="1">
    <location>
        <begin position="1"/>
        <end position="70"/>
    </location>
</feature>